<comment type="caution">
    <text evidence="2">The sequence shown here is derived from an EMBL/GenBank/DDBJ whole genome shotgun (WGS) entry which is preliminary data.</text>
</comment>
<protein>
    <recommendedName>
        <fullName evidence="1">Topo IA-type catalytic domain-containing protein</fullName>
    </recommendedName>
</protein>
<dbReference type="Pfam" id="PF01131">
    <property type="entry name" value="Topoisom_bac"/>
    <property type="match status" value="1"/>
</dbReference>
<proteinExistence type="predicted"/>
<dbReference type="GO" id="GO:0006265">
    <property type="term" value="P:DNA topological change"/>
    <property type="evidence" value="ECO:0007669"/>
    <property type="project" value="InterPro"/>
</dbReference>
<dbReference type="Gene3D" id="1.10.290.10">
    <property type="entry name" value="Topoisomerase I, domain 4"/>
    <property type="match status" value="1"/>
</dbReference>
<feature type="domain" description="Topo IA-type catalytic" evidence="1">
    <location>
        <begin position="4"/>
        <end position="82"/>
    </location>
</feature>
<dbReference type="STRING" id="1121898.GCA_000422725_01399"/>
<dbReference type="InterPro" id="IPR013497">
    <property type="entry name" value="Topo_IA_cen"/>
</dbReference>
<keyword evidence="3" id="KW-1185">Reference proteome</keyword>
<dbReference type="SUPFAM" id="SSF56712">
    <property type="entry name" value="Prokaryotic type I DNA topoisomerase"/>
    <property type="match status" value="1"/>
</dbReference>
<evidence type="ECO:0000313" key="2">
    <source>
        <dbReference type="EMBL" id="KGO90981.1"/>
    </source>
</evidence>
<organism evidence="2 3">
    <name type="scientific">Flavobacterium subsaxonicum WB 4.1-42 = DSM 21790</name>
    <dbReference type="NCBI Taxonomy" id="1121898"/>
    <lineage>
        <taxon>Bacteria</taxon>
        <taxon>Pseudomonadati</taxon>
        <taxon>Bacteroidota</taxon>
        <taxon>Flavobacteriia</taxon>
        <taxon>Flavobacteriales</taxon>
        <taxon>Flavobacteriaceae</taxon>
        <taxon>Flavobacterium</taxon>
    </lineage>
</organism>
<dbReference type="GO" id="GO:0003916">
    <property type="term" value="F:DNA topoisomerase activity"/>
    <property type="evidence" value="ECO:0007669"/>
    <property type="project" value="InterPro"/>
</dbReference>
<evidence type="ECO:0000313" key="3">
    <source>
        <dbReference type="Proteomes" id="UP000030111"/>
    </source>
</evidence>
<dbReference type="OrthoDB" id="9803554at2"/>
<dbReference type="eggNOG" id="COG0550">
    <property type="taxonomic scope" value="Bacteria"/>
</dbReference>
<dbReference type="InterPro" id="IPR013825">
    <property type="entry name" value="Topo_IA_cen_sub2"/>
</dbReference>
<reference evidence="2 3" key="1">
    <citation type="submission" date="2013-09" db="EMBL/GenBank/DDBJ databases">
        <authorList>
            <person name="Zeng Z."/>
            <person name="Chen C."/>
        </authorList>
    </citation>
    <scope>NUCLEOTIDE SEQUENCE [LARGE SCALE GENOMIC DNA]</scope>
    <source>
        <strain evidence="2 3">WB 4.1-42</strain>
    </source>
</reference>
<dbReference type="GO" id="GO:0003677">
    <property type="term" value="F:DNA binding"/>
    <property type="evidence" value="ECO:0007669"/>
    <property type="project" value="InterPro"/>
</dbReference>
<dbReference type="EMBL" id="JRLY01000031">
    <property type="protein sequence ID" value="KGO90981.1"/>
    <property type="molecule type" value="Genomic_DNA"/>
</dbReference>
<gene>
    <name evidence="2" type="ORF">Q766_20560</name>
</gene>
<sequence length="82" mass="9514">MKDRDHKPTKYWQIQLSHTKSFIEFGSDGTLHFDTQQEAEESLKSIQRHGHATVSRILSETVHEPVPLLFDLTALQKEANRK</sequence>
<dbReference type="Proteomes" id="UP000030111">
    <property type="component" value="Unassembled WGS sequence"/>
</dbReference>
<evidence type="ECO:0000259" key="1">
    <source>
        <dbReference type="Pfam" id="PF01131"/>
    </source>
</evidence>
<dbReference type="AlphaFoldDB" id="A0A0A2MH85"/>
<name>A0A0A2MH85_9FLAO</name>
<dbReference type="Gene3D" id="2.70.20.10">
    <property type="entry name" value="Topoisomerase I, domain 3"/>
    <property type="match status" value="1"/>
</dbReference>
<accession>A0A0A2MH85</accession>
<dbReference type="InterPro" id="IPR023405">
    <property type="entry name" value="Topo_IA_core_domain"/>
</dbReference>
<dbReference type="InterPro" id="IPR013826">
    <property type="entry name" value="Topo_IA_cen_sub3"/>
</dbReference>